<dbReference type="Gene3D" id="1.10.1450.10">
    <property type="entry name" value="Tetraspanin"/>
    <property type="match status" value="1"/>
</dbReference>
<dbReference type="PRINTS" id="PR00259">
    <property type="entry name" value="TMFOUR"/>
</dbReference>
<dbReference type="FunFam" id="1.10.1450.10:FF:000025">
    <property type="entry name" value="Tetraspanin"/>
    <property type="match status" value="1"/>
</dbReference>
<evidence type="ECO:0000313" key="6">
    <source>
        <dbReference type="EMBL" id="NXD72258.1"/>
    </source>
</evidence>
<dbReference type="GO" id="GO:0005886">
    <property type="term" value="C:plasma membrane"/>
    <property type="evidence" value="ECO:0007669"/>
    <property type="project" value="TreeGrafter"/>
</dbReference>
<comment type="caution">
    <text evidence="6">The sequence shown here is derived from an EMBL/GenBank/DDBJ whole genome shotgun (WGS) entry which is preliminary data.</text>
</comment>
<feature type="non-terminal residue" evidence="6">
    <location>
        <position position="1"/>
    </location>
</feature>
<feature type="transmembrane region" description="Helical" evidence="5">
    <location>
        <begin position="13"/>
        <end position="38"/>
    </location>
</feature>
<dbReference type="PANTHER" id="PTHR19282:SF527">
    <property type="entry name" value="TETRASPANIN"/>
    <property type="match status" value="1"/>
</dbReference>
<proteinExistence type="predicted"/>
<evidence type="ECO:0000256" key="4">
    <source>
        <dbReference type="ARBA" id="ARBA00023136"/>
    </source>
</evidence>
<keyword evidence="7" id="KW-1185">Reference proteome</keyword>
<evidence type="ECO:0000256" key="2">
    <source>
        <dbReference type="ARBA" id="ARBA00022692"/>
    </source>
</evidence>
<name>A0A851Y1K0_EOLRO</name>
<protein>
    <submittedName>
        <fullName evidence="6">CD82 protein</fullName>
    </submittedName>
</protein>
<dbReference type="InterPro" id="IPR018499">
    <property type="entry name" value="Tetraspanin/Peripherin"/>
</dbReference>
<organism evidence="6 7">
    <name type="scientific">Eolophus roseicapilla</name>
    <name type="common">Galah cockatoo</name>
    <name type="synonym">Cacatua roseicapilla</name>
    <dbReference type="NCBI Taxonomy" id="176039"/>
    <lineage>
        <taxon>Eukaryota</taxon>
        <taxon>Metazoa</taxon>
        <taxon>Chordata</taxon>
        <taxon>Craniata</taxon>
        <taxon>Vertebrata</taxon>
        <taxon>Euteleostomi</taxon>
        <taxon>Archelosauria</taxon>
        <taxon>Archosauria</taxon>
        <taxon>Dinosauria</taxon>
        <taxon>Saurischia</taxon>
        <taxon>Theropoda</taxon>
        <taxon>Coelurosauria</taxon>
        <taxon>Aves</taxon>
        <taxon>Neognathae</taxon>
        <taxon>Neoaves</taxon>
        <taxon>Telluraves</taxon>
        <taxon>Australaves</taxon>
        <taxon>Psittaciformes</taxon>
        <taxon>Cacatuidae</taxon>
        <taxon>Eolophus</taxon>
    </lineage>
</organism>
<sequence>VTVSSGKNQLVEFISYILLGIGYVITFTSAMGLLGSVVEVKCLLVTYMSFQILVFFTHMAILLLIFVKKEEVHNQWNNRTDEVISEYGNRSLAKQKPVWNILDAMQHNMECCGRYNVTQWERNKNKENSAQIPCSCTKSSLKKWFCDVPRGSTYSM</sequence>
<dbReference type="PANTHER" id="PTHR19282">
    <property type="entry name" value="TETRASPANIN"/>
    <property type="match status" value="1"/>
</dbReference>
<reference evidence="6" key="1">
    <citation type="submission" date="2019-09" db="EMBL/GenBank/DDBJ databases">
        <title>Bird 10,000 Genomes (B10K) Project - Family phase.</title>
        <authorList>
            <person name="Zhang G."/>
        </authorList>
    </citation>
    <scope>NUCLEOTIDE SEQUENCE</scope>
    <source>
        <strain evidence="6">B10K-DU-025-06</strain>
        <tissue evidence="6">Mixed tissue sample</tissue>
    </source>
</reference>
<accession>A0A851Y1K0</accession>
<keyword evidence="3 5" id="KW-1133">Transmembrane helix</keyword>
<dbReference type="SUPFAM" id="SSF48652">
    <property type="entry name" value="Tetraspanin"/>
    <property type="match status" value="1"/>
</dbReference>
<dbReference type="EMBL" id="WBNI01001776">
    <property type="protein sequence ID" value="NXD72258.1"/>
    <property type="molecule type" value="Genomic_DNA"/>
</dbReference>
<dbReference type="Proteomes" id="UP000637704">
    <property type="component" value="Unassembled WGS sequence"/>
</dbReference>
<evidence type="ECO:0000256" key="1">
    <source>
        <dbReference type="ARBA" id="ARBA00004141"/>
    </source>
</evidence>
<feature type="non-terminal residue" evidence="6">
    <location>
        <position position="156"/>
    </location>
</feature>
<dbReference type="Pfam" id="PF00335">
    <property type="entry name" value="Tetraspanin"/>
    <property type="match status" value="1"/>
</dbReference>
<gene>
    <name evidence="6" type="primary">Cd82_1</name>
    <name evidence="6" type="ORF">EOLROS_R09996</name>
</gene>
<evidence type="ECO:0000256" key="5">
    <source>
        <dbReference type="SAM" id="Phobius"/>
    </source>
</evidence>
<evidence type="ECO:0000313" key="7">
    <source>
        <dbReference type="Proteomes" id="UP000637704"/>
    </source>
</evidence>
<dbReference type="InterPro" id="IPR008952">
    <property type="entry name" value="Tetraspanin_EC2_sf"/>
</dbReference>
<keyword evidence="4 5" id="KW-0472">Membrane</keyword>
<dbReference type="AlphaFoldDB" id="A0A851Y1K0"/>
<comment type="subcellular location">
    <subcellularLocation>
        <location evidence="1">Membrane</location>
        <topology evidence="1">Multi-pass membrane protein</topology>
    </subcellularLocation>
</comment>
<keyword evidence="2 5" id="KW-0812">Transmembrane</keyword>
<evidence type="ECO:0000256" key="3">
    <source>
        <dbReference type="ARBA" id="ARBA00022989"/>
    </source>
</evidence>
<feature type="transmembrane region" description="Helical" evidence="5">
    <location>
        <begin position="44"/>
        <end position="67"/>
    </location>
</feature>